<evidence type="ECO:0000313" key="1">
    <source>
        <dbReference type="EMBL" id="CAB1440402.1"/>
    </source>
</evidence>
<organism evidence="1 2">
    <name type="scientific">Pleuronectes platessa</name>
    <name type="common">European plaice</name>
    <dbReference type="NCBI Taxonomy" id="8262"/>
    <lineage>
        <taxon>Eukaryota</taxon>
        <taxon>Metazoa</taxon>
        <taxon>Chordata</taxon>
        <taxon>Craniata</taxon>
        <taxon>Vertebrata</taxon>
        <taxon>Euteleostomi</taxon>
        <taxon>Actinopterygii</taxon>
        <taxon>Neopterygii</taxon>
        <taxon>Teleostei</taxon>
        <taxon>Neoteleostei</taxon>
        <taxon>Acanthomorphata</taxon>
        <taxon>Carangaria</taxon>
        <taxon>Pleuronectiformes</taxon>
        <taxon>Pleuronectoidei</taxon>
        <taxon>Pleuronectidae</taxon>
        <taxon>Pleuronectes</taxon>
    </lineage>
</organism>
<sequence length="129" mass="14751">MLLLGDCYHFLQLSPGFRKHLGPAGHRPRACFTIPPLLSLHIDGLVMSSCRSTDNDQPQGKRKLSVPPLYVFDLQSNRAEDQTVSKKPNLQRWYYRDHGPNVSIRASSYYHHIAGHRHHSLNFHIGIDV</sequence>
<comment type="caution">
    <text evidence="1">The sequence shown here is derived from an EMBL/GenBank/DDBJ whole genome shotgun (WGS) entry which is preliminary data.</text>
</comment>
<dbReference type="EMBL" id="CADEAL010002447">
    <property type="protein sequence ID" value="CAB1440402.1"/>
    <property type="molecule type" value="Genomic_DNA"/>
</dbReference>
<name>A0A9N7UVW4_PLEPL</name>
<accession>A0A9N7UVW4</accession>
<dbReference type="AlphaFoldDB" id="A0A9N7UVW4"/>
<protein>
    <submittedName>
        <fullName evidence="1">Uncharacterized protein</fullName>
    </submittedName>
</protein>
<gene>
    <name evidence="1" type="ORF">PLEPLA_LOCUS28168</name>
</gene>
<evidence type="ECO:0000313" key="2">
    <source>
        <dbReference type="Proteomes" id="UP001153269"/>
    </source>
</evidence>
<reference evidence="1" key="1">
    <citation type="submission" date="2020-03" db="EMBL/GenBank/DDBJ databases">
        <authorList>
            <person name="Weist P."/>
        </authorList>
    </citation>
    <scope>NUCLEOTIDE SEQUENCE</scope>
</reference>
<proteinExistence type="predicted"/>
<keyword evidence="2" id="KW-1185">Reference proteome</keyword>
<dbReference type="Proteomes" id="UP001153269">
    <property type="component" value="Unassembled WGS sequence"/>
</dbReference>